<dbReference type="AlphaFoldDB" id="A0A3L7JT94"/>
<keyword evidence="5 6" id="KW-0472">Membrane</keyword>
<keyword evidence="3 6" id="KW-0812">Transmembrane</keyword>
<evidence type="ECO:0000256" key="4">
    <source>
        <dbReference type="ARBA" id="ARBA00022989"/>
    </source>
</evidence>
<keyword evidence="8" id="KW-1185">Reference proteome</keyword>
<evidence type="ECO:0000313" key="8">
    <source>
        <dbReference type="Proteomes" id="UP000276770"/>
    </source>
</evidence>
<dbReference type="Pfam" id="PF06081">
    <property type="entry name" value="ArAE_1"/>
    <property type="match status" value="1"/>
</dbReference>
<dbReference type="OrthoDB" id="2931138at2"/>
<evidence type="ECO:0000256" key="2">
    <source>
        <dbReference type="ARBA" id="ARBA00022475"/>
    </source>
</evidence>
<feature type="transmembrane region" description="Helical" evidence="6">
    <location>
        <begin position="62"/>
        <end position="80"/>
    </location>
</feature>
<sequence>MNKHEKKNKGYLNKTALIWKMAIASGVSWELAKWAGSIHPYLAPISVILCLQSTIDRAIRYSIHRMAGTIIGVILIVLAADFFKMNGWSLGLLILVGCFIVNMMKLDETVIHQTALTILLVFVFEHNTHHYALDRIRDTLIGAVVAVLIHMFFRPPNFTVKAMKSFDSLSHQLSVGYELCGHWIEAGCRLSDGTHLKKQMASLLESLHQTEKDFELASSSLKFNPLQKKNGVDVKEFRSRINYQQQGYTYLMATIDNFLEWSSSGLLRALDQRIWALQIHELSLYFETLKSTHPFVHYPSFEVVYPLVKEKERYHIVQYHDTELLMNKILPRDQ</sequence>
<dbReference type="GO" id="GO:0005886">
    <property type="term" value="C:plasma membrane"/>
    <property type="evidence" value="ECO:0007669"/>
    <property type="project" value="UniProtKB-SubCell"/>
</dbReference>
<keyword evidence="4 6" id="KW-1133">Transmembrane helix</keyword>
<dbReference type="Proteomes" id="UP000276770">
    <property type="component" value="Unassembled WGS sequence"/>
</dbReference>
<accession>A0A3L7JT94</accession>
<evidence type="ECO:0000256" key="6">
    <source>
        <dbReference type="SAM" id="Phobius"/>
    </source>
</evidence>
<feature type="transmembrane region" description="Helical" evidence="6">
    <location>
        <begin position="86"/>
        <end position="103"/>
    </location>
</feature>
<evidence type="ECO:0000256" key="5">
    <source>
        <dbReference type="ARBA" id="ARBA00023136"/>
    </source>
</evidence>
<reference evidence="7 8" key="1">
    <citation type="submission" date="2018-10" db="EMBL/GenBank/DDBJ databases">
        <title>Falsibacillus sp. genome draft.</title>
        <authorList>
            <person name="Shi S."/>
        </authorList>
    </citation>
    <scope>NUCLEOTIDE SEQUENCE [LARGE SCALE GENOMIC DNA]</scope>
    <source>
        <strain evidence="7 8">GY 10110</strain>
    </source>
</reference>
<dbReference type="InterPro" id="IPR010343">
    <property type="entry name" value="ArAE_1"/>
</dbReference>
<comment type="subcellular location">
    <subcellularLocation>
        <location evidence="1">Cell membrane</location>
        <topology evidence="1">Multi-pass membrane protein</topology>
    </subcellularLocation>
</comment>
<protein>
    <submittedName>
        <fullName evidence="7">FUSC family protein</fullName>
    </submittedName>
</protein>
<evidence type="ECO:0000313" key="7">
    <source>
        <dbReference type="EMBL" id="RLQ94068.1"/>
    </source>
</evidence>
<gene>
    <name evidence="7" type="ORF">D9X91_15675</name>
</gene>
<organism evidence="7 8">
    <name type="scientific">Falsibacillus albus</name>
    <dbReference type="NCBI Taxonomy" id="2478915"/>
    <lineage>
        <taxon>Bacteria</taxon>
        <taxon>Bacillati</taxon>
        <taxon>Bacillota</taxon>
        <taxon>Bacilli</taxon>
        <taxon>Bacillales</taxon>
        <taxon>Bacillaceae</taxon>
        <taxon>Falsibacillus</taxon>
    </lineage>
</organism>
<evidence type="ECO:0000256" key="3">
    <source>
        <dbReference type="ARBA" id="ARBA00022692"/>
    </source>
</evidence>
<dbReference type="EMBL" id="RCVZ01000011">
    <property type="protein sequence ID" value="RLQ94068.1"/>
    <property type="molecule type" value="Genomic_DNA"/>
</dbReference>
<comment type="caution">
    <text evidence="7">The sequence shown here is derived from an EMBL/GenBank/DDBJ whole genome shotgun (WGS) entry which is preliminary data.</text>
</comment>
<name>A0A3L7JT94_9BACI</name>
<keyword evidence="2" id="KW-1003">Cell membrane</keyword>
<proteinExistence type="predicted"/>
<dbReference type="RefSeq" id="WP_121681584.1">
    <property type="nucleotide sequence ID" value="NZ_RCVZ01000011.1"/>
</dbReference>
<evidence type="ECO:0000256" key="1">
    <source>
        <dbReference type="ARBA" id="ARBA00004651"/>
    </source>
</evidence>